<name>A0A0D2WXH0_CAPO3</name>
<dbReference type="InParanoid" id="A0A0D2WXH0"/>
<dbReference type="InterPro" id="IPR045669">
    <property type="entry name" value="FHIP_C"/>
</dbReference>
<dbReference type="Pfam" id="PF19314">
    <property type="entry name" value="DUF5917"/>
    <property type="match status" value="1"/>
</dbReference>
<dbReference type="PANTHER" id="PTHR21705">
    <property type="entry name" value="RAI16 PROTEIN-RELATED"/>
    <property type="match status" value="1"/>
</dbReference>
<evidence type="ECO:0000313" key="4">
    <source>
        <dbReference type="Proteomes" id="UP000008743"/>
    </source>
</evidence>
<dbReference type="PhylomeDB" id="A0A0D2WXH0"/>
<dbReference type="AlphaFoldDB" id="A0A0D2WXH0"/>
<dbReference type="STRING" id="595528.A0A0D2WXH0"/>
<dbReference type="InterPro" id="IPR045668">
    <property type="entry name" value="FHIP_KELAA_motif"/>
</dbReference>
<dbReference type="InterPro" id="IPR019384">
    <property type="entry name" value="FHIP"/>
</dbReference>
<comment type="similarity">
    <text evidence="1">Belongs to the FHIP family.</text>
</comment>
<evidence type="ECO:0000256" key="1">
    <source>
        <dbReference type="ARBA" id="ARBA00024336"/>
    </source>
</evidence>
<protein>
    <recommendedName>
        <fullName evidence="2">FHF complex subunit HOOK-interacting protein C-terminal domain-containing protein</fullName>
    </recommendedName>
</protein>
<accession>A0A0D2WXH0</accession>
<sequence>MFSRLKQAVSNAISSAVSYVTTYTIEDFRASWKTVLAYYDGNEAGRVQDTVINEQLERMVDILGREEAEVGPMGPCVEDMLQRRILDVLVQLGQGEQPEGMLEVVIRNMTSLLQRLKQPLLHQVGVHRPVKALVKAGANSRLMSSHPSLEVAFVEFLATLCKLLVATPSLVEFFMEAAETQSTSSTPVNSPSKPGAKRGAEPFVASHFALFSSLVKMIQSDDPTVAMLARGALVDCLSLPSESVAKFAEGVGQVSQILIRDAVVLFDYLPKTLSSAHVHSIHLLELPYNVFDRAPLAMLSPSLNSNAAIASPLSSPVSSRNKASATPPASQQQQSPQAGVLDIVLAFIIQLRFLNEVARSPIHPAVRASLELALYQQFLVPLVQPALQQASEPGAISHTAIVAKTLEYMSRPGLAAVFGRFLVGLPPGDLSALSDPLPSGRALSDAAARPVTLKEDSALRDKLISRCDAISEDLSIVTLRLFDVLLSRNVGEVVDALVGRYLRQKSYLLPKNTFPDAVQPPSSDAPTALPVDPAMTVDDDDDDLADLRVVSVPGVDFDDARVAGTVTFFMSLLPSGAQSTTAEEGSDYVAYFADSQAALVRSLVASAYDINMPLLALPMPKSLHGSVGNLTEQAPGTPDSADGSLSLGVEQAEGAFMFMMLNKLERLFDQSYAVNLMLTSVFSKLAIAPFEHVRAFLLDPSLSVDAEARTLPHVLSKVAQEAVGRSKRIDNYAALVRDCRKRLDTGDSDARTESNLAEFIGTNRRLLEGVIVLEEFCKELAAVAVVTAGM</sequence>
<dbReference type="PANTHER" id="PTHR21705:SF12">
    <property type="entry name" value="FHF COMPLEX SUBUNIT HOOK-INTERACTING PROTEIN C-TERMINAL DOMAIN-CONTAINING PROTEIN"/>
    <property type="match status" value="1"/>
</dbReference>
<feature type="domain" description="FHF complex subunit HOOK-interacting protein C-terminal" evidence="2">
    <location>
        <begin position="653"/>
        <end position="744"/>
    </location>
</feature>
<proteinExistence type="inferred from homology"/>
<gene>
    <name evidence="3" type="ORF">CAOG_009142</name>
</gene>
<dbReference type="OrthoDB" id="5350595at2759"/>
<dbReference type="Proteomes" id="UP000008743">
    <property type="component" value="Unassembled WGS sequence"/>
</dbReference>
<dbReference type="Pfam" id="PF10257">
    <property type="entry name" value="RAI16-like"/>
    <property type="match status" value="1"/>
</dbReference>
<keyword evidence="4" id="KW-1185">Reference proteome</keyword>
<evidence type="ECO:0000259" key="2">
    <source>
        <dbReference type="Pfam" id="PF19314"/>
    </source>
</evidence>
<dbReference type="Pfam" id="PF19311">
    <property type="entry name" value="KELAA"/>
    <property type="match status" value="1"/>
</dbReference>
<organism evidence="3 4">
    <name type="scientific">Capsaspora owczarzaki (strain ATCC 30864)</name>
    <dbReference type="NCBI Taxonomy" id="595528"/>
    <lineage>
        <taxon>Eukaryota</taxon>
        <taxon>Filasterea</taxon>
        <taxon>Capsaspora</taxon>
    </lineage>
</organism>
<evidence type="ECO:0000313" key="3">
    <source>
        <dbReference type="EMBL" id="KJE97890.1"/>
    </source>
</evidence>
<reference evidence="4" key="1">
    <citation type="submission" date="2011-02" db="EMBL/GenBank/DDBJ databases">
        <title>The Genome Sequence of Capsaspora owczarzaki ATCC 30864.</title>
        <authorList>
            <person name="Russ C."/>
            <person name="Cuomo C."/>
            <person name="Burger G."/>
            <person name="Gray M.W."/>
            <person name="Holland P.W.H."/>
            <person name="King N."/>
            <person name="Lang F.B.F."/>
            <person name="Roger A.J."/>
            <person name="Ruiz-Trillo I."/>
            <person name="Young S.K."/>
            <person name="Zeng Q."/>
            <person name="Gargeya S."/>
            <person name="Alvarado L."/>
            <person name="Berlin A."/>
            <person name="Chapman S.B."/>
            <person name="Chen Z."/>
            <person name="Freedman E."/>
            <person name="Gellesch M."/>
            <person name="Goldberg J."/>
            <person name="Griggs A."/>
            <person name="Gujja S."/>
            <person name="Heilman E."/>
            <person name="Heiman D."/>
            <person name="Howarth C."/>
            <person name="Mehta T."/>
            <person name="Neiman D."/>
            <person name="Pearson M."/>
            <person name="Roberts A."/>
            <person name="Saif S."/>
            <person name="Shea T."/>
            <person name="Shenoy N."/>
            <person name="Sisk P."/>
            <person name="Stolte C."/>
            <person name="Sykes S."/>
            <person name="White J."/>
            <person name="Yandava C."/>
            <person name="Haas B."/>
            <person name="Nusbaum C."/>
            <person name="Birren B."/>
        </authorList>
    </citation>
    <scope>NUCLEOTIDE SEQUENCE</scope>
    <source>
        <strain evidence="4">ATCC 30864</strain>
    </source>
</reference>
<dbReference type="EMBL" id="KE346375">
    <property type="protein sequence ID" value="KJE97890.1"/>
    <property type="molecule type" value="Genomic_DNA"/>
</dbReference>